<comment type="caution">
    <text evidence="2">The sequence shown here is derived from an EMBL/GenBank/DDBJ whole genome shotgun (WGS) entry which is preliminary data.</text>
</comment>
<dbReference type="RefSeq" id="WP_039469809.1">
    <property type="nucleotide sequence ID" value="NZ_JWLZ01000228.1"/>
</dbReference>
<gene>
    <name evidence="2" type="ORF">RJ45_26100</name>
</gene>
<evidence type="ECO:0000313" key="3">
    <source>
        <dbReference type="Proteomes" id="UP000031278"/>
    </source>
</evidence>
<proteinExistence type="predicted"/>
<accession>A0A0B9GMB4</accession>
<evidence type="ECO:0000256" key="1">
    <source>
        <dbReference type="SAM" id="Coils"/>
    </source>
</evidence>
<reference evidence="2 3" key="1">
    <citation type="submission" date="2014-12" db="EMBL/GenBank/DDBJ databases">
        <title>Genome sequencing of Photobacterium gaetbulicola AD005a.</title>
        <authorList>
            <person name="Adrian T.G.S."/>
            <person name="Chan K.G."/>
        </authorList>
    </citation>
    <scope>NUCLEOTIDE SEQUENCE [LARGE SCALE GENOMIC DNA]</scope>
    <source>
        <strain evidence="2 3">AD005a</strain>
    </source>
</reference>
<dbReference type="Proteomes" id="UP000031278">
    <property type="component" value="Unassembled WGS sequence"/>
</dbReference>
<feature type="coiled-coil region" evidence="1">
    <location>
        <begin position="44"/>
        <end position="78"/>
    </location>
</feature>
<name>A0A0B9GMB4_9GAMM</name>
<dbReference type="EMBL" id="JWLZ01000228">
    <property type="protein sequence ID" value="KHT57972.1"/>
    <property type="molecule type" value="Genomic_DNA"/>
</dbReference>
<keyword evidence="1" id="KW-0175">Coiled coil</keyword>
<sequence>MLNLANSSVLKSKQAKVTTASNIIKNVILVDLVELYSPAEIELLQQAQQLIDNGKARVQSLKEIRKHEEKQRERVEAVLHEQAYNRALSCLEEMSLSELYFMSVCFSYSSSSIVELIQDYDHQHYLASVQRWLDIGSEEGIHFEQTPEEVREEWQSGIAKAAVEMISWPCLKYHRDYQESKVVYVEPKGIGDDFPQSAFATAIENNQSNLTEDCLTVIQTLAAYENNAANVRKILEKLGQ</sequence>
<organism evidence="2 3">
    <name type="scientific">Photobacterium gaetbulicola</name>
    <dbReference type="NCBI Taxonomy" id="1295392"/>
    <lineage>
        <taxon>Bacteria</taxon>
        <taxon>Pseudomonadati</taxon>
        <taxon>Pseudomonadota</taxon>
        <taxon>Gammaproteobacteria</taxon>
        <taxon>Vibrionales</taxon>
        <taxon>Vibrionaceae</taxon>
        <taxon>Photobacterium</taxon>
    </lineage>
</organism>
<protein>
    <submittedName>
        <fullName evidence="2">Uncharacterized protein</fullName>
    </submittedName>
</protein>
<evidence type="ECO:0000313" key="2">
    <source>
        <dbReference type="EMBL" id="KHT57972.1"/>
    </source>
</evidence>
<dbReference type="AlphaFoldDB" id="A0A0B9GMB4"/>